<proteinExistence type="predicted"/>
<reference evidence="1" key="1">
    <citation type="submission" date="2019-08" db="EMBL/GenBank/DDBJ databases">
        <authorList>
            <person name="Kucharzyk K."/>
            <person name="Murdoch R.W."/>
            <person name="Higgins S."/>
            <person name="Loffler F."/>
        </authorList>
    </citation>
    <scope>NUCLEOTIDE SEQUENCE</scope>
</reference>
<accession>A0A645D3E2</accession>
<evidence type="ECO:0008006" key="2">
    <source>
        <dbReference type="Google" id="ProtNLM"/>
    </source>
</evidence>
<dbReference type="EMBL" id="VSSQ01032537">
    <property type="protein sequence ID" value="MPM83824.1"/>
    <property type="molecule type" value="Genomic_DNA"/>
</dbReference>
<gene>
    <name evidence="1" type="ORF">SDC9_130893</name>
</gene>
<dbReference type="AlphaFoldDB" id="A0A645D3E2"/>
<evidence type="ECO:0000313" key="1">
    <source>
        <dbReference type="EMBL" id="MPM83824.1"/>
    </source>
</evidence>
<sequence>MRKLKVLCACEESQAVTIELRRLGHEAYSCDLEECSGGHPEWHIQGDVLPLLNGRCRFETMDGVEHEISGRWDVLFAFPPCTYLTLAGNKWFKPEYRERFPTRNQDREEAVEFFMKFVNADREKIAIENPIGIMSTRYRKPDQITSPHKHGHNEKKPTCFWYKNLNPIKDGTVVEPEIIECKSGAREPRWHMETMGLPAHERSKARSKTYHGIAVAMAEQWAGQAQEVNHE</sequence>
<comment type="caution">
    <text evidence="1">The sequence shown here is derived from an EMBL/GenBank/DDBJ whole genome shotgun (WGS) entry which is preliminary data.</text>
</comment>
<name>A0A645D3E2_9ZZZZ</name>
<protein>
    <recommendedName>
        <fullName evidence="2">DNA (cytosine-5-)-methyltransferase</fullName>
    </recommendedName>
</protein>
<organism evidence="1">
    <name type="scientific">bioreactor metagenome</name>
    <dbReference type="NCBI Taxonomy" id="1076179"/>
    <lineage>
        <taxon>unclassified sequences</taxon>
        <taxon>metagenomes</taxon>
        <taxon>ecological metagenomes</taxon>
    </lineage>
</organism>